<gene>
    <name evidence="1" type="ORF">GOP47_0014836</name>
</gene>
<dbReference type="AlphaFoldDB" id="A0A9D4ZCJ4"/>
<accession>A0A9D4ZCJ4</accession>
<evidence type="ECO:0000313" key="1">
    <source>
        <dbReference type="EMBL" id="KAI5070493.1"/>
    </source>
</evidence>
<dbReference type="PANTHER" id="PTHR44375:SF6">
    <property type="entry name" value="F28J7.36 PROTEIN"/>
    <property type="match status" value="1"/>
</dbReference>
<dbReference type="Gene3D" id="3.40.50.720">
    <property type="entry name" value="NAD(P)-binding Rossmann-like Domain"/>
    <property type="match status" value="1"/>
</dbReference>
<evidence type="ECO:0000313" key="2">
    <source>
        <dbReference type="Proteomes" id="UP000886520"/>
    </source>
</evidence>
<reference evidence="1" key="1">
    <citation type="submission" date="2021-01" db="EMBL/GenBank/DDBJ databases">
        <title>Adiantum capillus-veneris genome.</title>
        <authorList>
            <person name="Fang Y."/>
            <person name="Liao Q."/>
        </authorList>
    </citation>
    <scope>NUCLEOTIDE SEQUENCE</scope>
    <source>
        <strain evidence="1">H3</strain>
        <tissue evidence="1">Leaf</tissue>
    </source>
</reference>
<sequence>MAGVLEVRGKKALVVPATEQGLIDAVAFNVIRALLSHGCRVVLAGDSNVLQKATLELLASGTHDKDIQVVHVDSSNLTQPSVKIAVEKAWLAFGGVDLLLCFSTYTGPLTAFLDTNERQIEAATAINLKSVCLFSIALGKKMEGTGIGGSFVFVTSIIGTERGLFPGVAIPGASIAAVNYLTRAMALELGKHKIRVNAIARGLYESDALLNTLSSEALDKEGKRVVPLGRWVNKESDLTSMILYLAADASSFITGTVVFVDGGQSLVRPRMRSFL</sequence>
<dbReference type="Pfam" id="PF13561">
    <property type="entry name" value="adh_short_C2"/>
    <property type="match status" value="1"/>
</dbReference>
<dbReference type="InterPro" id="IPR002347">
    <property type="entry name" value="SDR_fam"/>
</dbReference>
<organism evidence="1 2">
    <name type="scientific">Adiantum capillus-veneris</name>
    <name type="common">Maidenhair fern</name>
    <dbReference type="NCBI Taxonomy" id="13818"/>
    <lineage>
        <taxon>Eukaryota</taxon>
        <taxon>Viridiplantae</taxon>
        <taxon>Streptophyta</taxon>
        <taxon>Embryophyta</taxon>
        <taxon>Tracheophyta</taxon>
        <taxon>Polypodiopsida</taxon>
        <taxon>Polypodiidae</taxon>
        <taxon>Polypodiales</taxon>
        <taxon>Pteridineae</taxon>
        <taxon>Pteridaceae</taxon>
        <taxon>Vittarioideae</taxon>
        <taxon>Adiantum</taxon>
    </lineage>
</organism>
<protein>
    <submittedName>
        <fullName evidence="1">Uncharacterized protein</fullName>
    </submittedName>
</protein>
<dbReference type="InterPro" id="IPR036291">
    <property type="entry name" value="NAD(P)-bd_dom_sf"/>
</dbReference>
<comment type="caution">
    <text evidence="1">The sequence shown here is derived from an EMBL/GenBank/DDBJ whole genome shotgun (WGS) entry which is preliminary data.</text>
</comment>
<name>A0A9D4ZCJ4_ADICA</name>
<proteinExistence type="predicted"/>
<dbReference type="OrthoDB" id="294295at2759"/>
<dbReference type="Proteomes" id="UP000886520">
    <property type="component" value="Chromosome 14"/>
</dbReference>
<dbReference type="SUPFAM" id="SSF51735">
    <property type="entry name" value="NAD(P)-binding Rossmann-fold domains"/>
    <property type="match status" value="1"/>
</dbReference>
<dbReference type="PRINTS" id="PR00081">
    <property type="entry name" value="GDHRDH"/>
</dbReference>
<dbReference type="PANTHER" id="PTHR44375">
    <property type="entry name" value="BETA-KETOACYL-ACP REDUCTASE-LIKE PROTEIN-RELATED"/>
    <property type="match status" value="1"/>
</dbReference>
<dbReference type="EMBL" id="JABFUD020000014">
    <property type="protein sequence ID" value="KAI5070493.1"/>
    <property type="molecule type" value="Genomic_DNA"/>
</dbReference>
<keyword evidence="2" id="KW-1185">Reference proteome</keyword>